<accession>A0A9W9HLU2</accession>
<reference evidence="1" key="1">
    <citation type="submission" date="2022-11" db="EMBL/GenBank/DDBJ databases">
        <authorList>
            <person name="Petersen C."/>
        </authorList>
    </citation>
    <scope>NUCLEOTIDE SEQUENCE</scope>
    <source>
        <strain evidence="1">IBT 21917</strain>
    </source>
</reference>
<reference evidence="1" key="2">
    <citation type="journal article" date="2023" name="IMA Fungus">
        <title>Comparative genomic study of the Penicillium genus elucidates a diverse pangenome and 15 lateral gene transfer events.</title>
        <authorList>
            <person name="Petersen C."/>
            <person name="Sorensen T."/>
            <person name="Nielsen M.R."/>
            <person name="Sondergaard T.E."/>
            <person name="Sorensen J.L."/>
            <person name="Fitzpatrick D.A."/>
            <person name="Frisvad J.C."/>
            <person name="Nielsen K.L."/>
        </authorList>
    </citation>
    <scope>NUCLEOTIDE SEQUENCE</scope>
    <source>
        <strain evidence="1">IBT 21917</strain>
    </source>
</reference>
<proteinExistence type="predicted"/>
<dbReference type="EMBL" id="JAPQKO010000007">
    <property type="protein sequence ID" value="KAJ5152448.1"/>
    <property type="molecule type" value="Genomic_DNA"/>
</dbReference>
<dbReference type="AlphaFoldDB" id="A0A9W9HLU2"/>
<evidence type="ECO:0000313" key="2">
    <source>
        <dbReference type="Proteomes" id="UP001146351"/>
    </source>
</evidence>
<evidence type="ECO:0000313" key="1">
    <source>
        <dbReference type="EMBL" id="KAJ5152448.1"/>
    </source>
</evidence>
<sequence>MIILYPSVIIAILYINQPLTQIKCDLTAMSFPNEAAQWESILDASCSPDAAQRVPALFRDVSPLTLRVRLDRWPGYDPTSNEEQFWVEVNGPCATDDLIWQLCYHLVQHPTDREECSAAKPLSPANRGLLGTPKPIFGVPRVLGVDGAFEYQGQPD</sequence>
<name>A0A9W9HLU2_9EURO</name>
<protein>
    <submittedName>
        <fullName evidence="1">Uncharacterized protein</fullName>
    </submittedName>
</protein>
<gene>
    <name evidence="1" type="ORF">N7492_009728</name>
</gene>
<dbReference type="Proteomes" id="UP001146351">
    <property type="component" value="Unassembled WGS sequence"/>
</dbReference>
<keyword evidence="2" id="KW-1185">Reference proteome</keyword>
<comment type="caution">
    <text evidence="1">The sequence shown here is derived from an EMBL/GenBank/DDBJ whole genome shotgun (WGS) entry which is preliminary data.</text>
</comment>
<organism evidence="1 2">
    <name type="scientific">Penicillium capsulatum</name>
    <dbReference type="NCBI Taxonomy" id="69766"/>
    <lineage>
        <taxon>Eukaryota</taxon>
        <taxon>Fungi</taxon>
        <taxon>Dikarya</taxon>
        <taxon>Ascomycota</taxon>
        <taxon>Pezizomycotina</taxon>
        <taxon>Eurotiomycetes</taxon>
        <taxon>Eurotiomycetidae</taxon>
        <taxon>Eurotiales</taxon>
        <taxon>Aspergillaceae</taxon>
        <taxon>Penicillium</taxon>
    </lineage>
</organism>